<evidence type="ECO:0000256" key="4">
    <source>
        <dbReference type="ARBA" id="ARBA00022640"/>
    </source>
</evidence>
<dbReference type="Gene3D" id="2.60.40.10">
    <property type="entry name" value="Immunoglobulins"/>
    <property type="match status" value="1"/>
</dbReference>
<dbReference type="GO" id="GO:0019252">
    <property type="term" value="P:starch biosynthetic process"/>
    <property type="evidence" value="ECO:0007669"/>
    <property type="project" value="InterPro"/>
</dbReference>
<dbReference type="InterPro" id="IPR017853">
    <property type="entry name" value="GH"/>
</dbReference>
<keyword evidence="3" id="KW-0150">Chloroplast</keyword>
<dbReference type="EMBL" id="VEPZ02000143">
    <property type="protein sequence ID" value="KAE8732527.1"/>
    <property type="molecule type" value="Genomic_DNA"/>
</dbReference>
<accession>A0A6A3CVH4</accession>
<dbReference type="CDD" id="cd11346">
    <property type="entry name" value="AmyAc_plant_IsoA"/>
    <property type="match status" value="1"/>
</dbReference>
<dbReference type="Pfam" id="PF21156">
    <property type="entry name" value="ISOA1-3_C"/>
    <property type="match status" value="1"/>
</dbReference>
<keyword evidence="8" id="KW-1185">Reference proteome</keyword>
<dbReference type="InterPro" id="IPR013783">
    <property type="entry name" value="Ig-like_fold"/>
</dbReference>
<evidence type="ECO:0000256" key="1">
    <source>
        <dbReference type="ARBA" id="ARBA00004229"/>
    </source>
</evidence>
<dbReference type="AlphaFoldDB" id="A0A6A3CVH4"/>
<dbReference type="SUPFAM" id="SSF51011">
    <property type="entry name" value="Glycosyl hydrolase domain"/>
    <property type="match status" value="1"/>
</dbReference>
<dbReference type="InterPro" id="IPR044096">
    <property type="entry name" value="AmyAc_plant_ISA2"/>
</dbReference>
<dbReference type="SUPFAM" id="SSF81296">
    <property type="entry name" value="E set domains"/>
    <property type="match status" value="1"/>
</dbReference>
<feature type="domain" description="Glycosyl hydrolase family 13 catalytic" evidence="6">
    <location>
        <begin position="359"/>
        <end position="735"/>
    </location>
</feature>
<dbReference type="Gene3D" id="3.20.20.80">
    <property type="entry name" value="Glycosidases"/>
    <property type="match status" value="1"/>
</dbReference>
<dbReference type="OrthoDB" id="204980at2759"/>
<dbReference type="SUPFAM" id="SSF51445">
    <property type="entry name" value="(Trans)glycosidases"/>
    <property type="match status" value="1"/>
</dbReference>
<dbReference type="InterPro" id="IPR013780">
    <property type="entry name" value="Glyco_hydro_b"/>
</dbReference>
<dbReference type="InterPro" id="IPR048650">
    <property type="entry name" value="ISOA1-3-like_C"/>
</dbReference>
<protein>
    <submittedName>
        <fullName evidence="7">Isoamylase 2</fullName>
    </submittedName>
</protein>
<comment type="caution">
    <text evidence="7">The sequence shown here is derived from an EMBL/GenBank/DDBJ whole genome shotgun (WGS) entry which is preliminary data.</text>
</comment>
<evidence type="ECO:0000256" key="3">
    <source>
        <dbReference type="ARBA" id="ARBA00022528"/>
    </source>
</evidence>
<proteinExistence type="inferred from homology"/>
<dbReference type="GO" id="GO:0009507">
    <property type="term" value="C:chloroplast"/>
    <property type="evidence" value="ECO:0007669"/>
    <property type="project" value="UniProtKB-SubCell"/>
</dbReference>
<evidence type="ECO:0000256" key="5">
    <source>
        <dbReference type="ARBA" id="ARBA00022946"/>
    </source>
</evidence>
<sequence>MATFFSFFKIGPHGLNLGGTELSKFSVVTGYLCKNKMGQSLQRIDEGRKFLPEEIGQNATLPPRSLGLRCFAASRVSVEQTEQSFTKTSQVDELKNLSTFLFSTEIGGQVKVFVGKKSVKYVVDIEVSSLQLSSDDSRLVLSGGLYRSDRDIKNMIIETPFKVRSSSELALELEFEAKEVPCYFSFLLKASSNANSSGSEIRSQTKSSFCVPIGFDQGCPAPLGLSFSTGGSMNFAVYSRNAESLVLCLYDDNASEKHALELDLDPIVNKTGDIWHASIEGAWTFVSYGYRCKGNRDTFHAERVLLDPYAKIIGSSIPNHHESGLLLKHLGRLMKEPAFDWTGDVFPNIALEKLVVYRLNVMRYTEDKSSKLPADVGGTFSGVTEKVQHFKDLGINAVLLEPICTFDEQKGPYFPCHFFSPTNLYAPSNGSVSAINSMKGMIKNLHANGIEVFLEVVFTHTAEGGALQGLDNSSYYHKTGIEDSEARNALNCNHPVVQQLILDSLRHWLTEFHIDGFCFINASCLLRGFHGEHLSRPPLVEAIAFDPVLSMAKIIADFWDPYDMMPKEMRFPHWKKWAEMNTKFCTDIRNFFRGKGALSSLATRLCGSGDIFSDGRGPAFSFNFIAKNFGLPLVDLVSFSNAELASEISWNCGEEGPTSKTAVLERRLKQIRNFIFILYISQGVPVLNMGDECGQSSGGSPSYGSRKHLDWNAMTTGFGIQTTKFISFLSSLRIRRSDLLQKRNFLKEENIEWHGSNQSPPGWEDPTCKFLAMTLKADKVEGQLNPEVSELKGDLFIAINGADKTETIILPPPPEGMAWRRIVDTALPYPGFFSVDGKPVREQMVGLVAYEMKSRSCTLFEVCNDNS</sequence>
<evidence type="ECO:0000313" key="8">
    <source>
        <dbReference type="Proteomes" id="UP000436088"/>
    </source>
</evidence>
<dbReference type="InterPro" id="IPR044505">
    <property type="entry name" value="GlgX_Isoamylase_N_E_set"/>
</dbReference>
<dbReference type="Gene3D" id="2.60.40.1180">
    <property type="entry name" value="Golgi alpha-mannosidase II"/>
    <property type="match status" value="1"/>
</dbReference>
<dbReference type="SMART" id="SM00642">
    <property type="entry name" value="Aamy"/>
    <property type="match status" value="1"/>
</dbReference>
<keyword evidence="4" id="KW-0934">Plastid</keyword>
<name>A0A6A3CVH4_HIBSY</name>
<dbReference type="InterPro" id="IPR014756">
    <property type="entry name" value="Ig_E-set"/>
</dbReference>
<dbReference type="CDD" id="cd02856">
    <property type="entry name" value="E_set_GDE_Isoamylase_N"/>
    <property type="match status" value="1"/>
</dbReference>
<dbReference type="GO" id="GO:0019156">
    <property type="term" value="F:isoamylase activity"/>
    <property type="evidence" value="ECO:0007669"/>
    <property type="project" value="InterPro"/>
</dbReference>
<evidence type="ECO:0000313" key="7">
    <source>
        <dbReference type="EMBL" id="KAE8732527.1"/>
    </source>
</evidence>
<comment type="similarity">
    <text evidence="2">Belongs to the glycosyl hydrolase 13 family.</text>
</comment>
<reference evidence="7" key="1">
    <citation type="submission" date="2019-09" db="EMBL/GenBank/DDBJ databases">
        <title>Draft genome information of white flower Hibiscus syriacus.</title>
        <authorList>
            <person name="Kim Y.-M."/>
        </authorList>
    </citation>
    <scope>NUCLEOTIDE SEQUENCE [LARGE SCALE GENOMIC DNA]</scope>
    <source>
        <strain evidence="7">YM2019G1</strain>
    </source>
</reference>
<dbReference type="InterPro" id="IPR006047">
    <property type="entry name" value="GH13_cat_dom"/>
</dbReference>
<dbReference type="PANTHER" id="PTHR43002">
    <property type="entry name" value="GLYCOGEN DEBRANCHING ENZYME"/>
    <property type="match status" value="1"/>
</dbReference>
<evidence type="ECO:0000259" key="6">
    <source>
        <dbReference type="SMART" id="SM00642"/>
    </source>
</evidence>
<dbReference type="InterPro" id="IPR004193">
    <property type="entry name" value="Glyco_hydro_13_N"/>
</dbReference>
<dbReference type="Proteomes" id="UP000436088">
    <property type="component" value="Unassembled WGS sequence"/>
</dbReference>
<comment type="subcellular location">
    <subcellularLocation>
        <location evidence="1">Plastid</location>
        <location evidence="1">Chloroplast</location>
    </subcellularLocation>
</comment>
<keyword evidence="5" id="KW-0809">Transit peptide</keyword>
<dbReference type="Pfam" id="PF00128">
    <property type="entry name" value="Alpha-amylase"/>
    <property type="match status" value="1"/>
</dbReference>
<organism evidence="7 8">
    <name type="scientific">Hibiscus syriacus</name>
    <name type="common">Rose of Sharon</name>
    <dbReference type="NCBI Taxonomy" id="106335"/>
    <lineage>
        <taxon>Eukaryota</taxon>
        <taxon>Viridiplantae</taxon>
        <taxon>Streptophyta</taxon>
        <taxon>Embryophyta</taxon>
        <taxon>Tracheophyta</taxon>
        <taxon>Spermatophyta</taxon>
        <taxon>Magnoliopsida</taxon>
        <taxon>eudicotyledons</taxon>
        <taxon>Gunneridae</taxon>
        <taxon>Pentapetalae</taxon>
        <taxon>rosids</taxon>
        <taxon>malvids</taxon>
        <taxon>Malvales</taxon>
        <taxon>Malvaceae</taxon>
        <taxon>Malvoideae</taxon>
        <taxon>Hibiscus</taxon>
    </lineage>
</organism>
<dbReference type="Pfam" id="PF02922">
    <property type="entry name" value="CBM_48"/>
    <property type="match status" value="1"/>
</dbReference>
<gene>
    <name evidence="7" type="ORF">F3Y22_tig00001849pilonHSYRG00011</name>
</gene>
<evidence type="ECO:0000256" key="2">
    <source>
        <dbReference type="ARBA" id="ARBA00008061"/>
    </source>
</evidence>